<organism evidence="1 2">
    <name type="scientific">Neophaeococcomyces mojaviensis</name>
    <dbReference type="NCBI Taxonomy" id="3383035"/>
    <lineage>
        <taxon>Eukaryota</taxon>
        <taxon>Fungi</taxon>
        <taxon>Dikarya</taxon>
        <taxon>Ascomycota</taxon>
        <taxon>Pezizomycotina</taxon>
        <taxon>Eurotiomycetes</taxon>
        <taxon>Chaetothyriomycetidae</taxon>
        <taxon>Chaetothyriales</taxon>
        <taxon>Chaetothyriales incertae sedis</taxon>
        <taxon>Neophaeococcomyces</taxon>
    </lineage>
</organism>
<comment type="caution">
    <text evidence="1">The sequence shown here is derived from an EMBL/GenBank/DDBJ whole genome shotgun (WGS) entry which is preliminary data.</text>
</comment>
<evidence type="ECO:0000313" key="1">
    <source>
        <dbReference type="EMBL" id="KAJ9654308.1"/>
    </source>
</evidence>
<name>A0ACC3A291_9EURO</name>
<reference evidence="1" key="1">
    <citation type="submission" date="2022-10" db="EMBL/GenBank/DDBJ databases">
        <title>Culturing micro-colonial fungi from biological soil crusts in the Mojave desert and describing Neophaeococcomyces mojavensis, and introducing the new genera and species Taxawa tesnikishii.</title>
        <authorList>
            <person name="Kurbessoian T."/>
            <person name="Stajich J.E."/>
        </authorList>
    </citation>
    <scope>NUCLEOTIDE SEQUENCE</scope>
    <source>
        <strain evidence="1">JES_112</strain>
    </source>
</reference>
<evidence type="ECO:0000313" key="2">
    <source>
        <dbReference type="Proteomes" id="UP001172386"/>
    </source>
</evidence>
<sequence>MPLWLVLTKSFPKAVAIQPAHECNLLWHARRLSSSPRRLTEPDFETARKWHIQTGSQPVAHNIGEVSYARSSGPGGQNVNKVNSKAQLRVSLDQLLPMLPSVLHDGIRQSRYHAEKTNTLLIQSDESRKQQANRETCYRRLNELIMDVYNKTVPGETSEEQKQKVKRLQEFENESRLQMKKKHSSKKAARQKGRGDD</sequence>
<keyword evidence="2" id="KW-1185">Reference proteome</keyword>
<accession>A0ACC3A291</accession>
<proteinExistence type="predicted"/>
<dbReference type="Proteomes" id="UP001172386">
    <property type="component" value="Unassembled WGS sequence"/>
</dbReference>
<dbReference type="EMBL" id="JAPDRQ010000124">
    <property type="protein sequence ID" value="KAJ9654308.1"/>
    <property type="molecule type" value="Genomic_DNA"/>
</dbReference>
<gene>
    <name evidence="1" type="ORF">H2198_006606</name>
</gene>
<protein>
    <submittedName>
        <fullName evidence="1">Uncharacterized protein</fullName>
    </submittedName>
</protein>